<dbReference type="Proteomes" id="UP000674938">
    <property type="component" value="Unassembled WGS sequence"/>
</dbReference>
<dbReference type="InterPro" id="IPR029062">
    <property type="entry name" value="Class_I_gatase-like"/>
</dbReference>
<dbReference type="InterPro" id="IPR013738">
    <property type="entry name" value="Beta_galactosidase_Trimer"/>
</dbReference>
<dbReference type="InterPro" id="IPR017853">
    <property type="entry name" value="GH"/>
</dbReference>
<feature type="domain" description="Beta-galactosidase trimerisation" evidence="1">
    <location>
        <begin position="381"/>
        <end position="442"/>
    </location>
</feature>
<organism evidence="2 3">
    <name type="scientific">Vagococcus allomyrinae</name>
    <dbReference type="NCBI Taxonomy" id="2794353"/>
    <lineage>
        <taxon>Bacteria</taxon>
        <taxon>Bacillati</taxon>
        <taxon>Bacillota</taxon>
        <taxon>Bacilli</taxon>
        <taxon>Lactobacillales</taxon>
        <taxon>Enterococcaceae</taxon>
        <taxon>Vagococcus</taxon>
    </lineage>
</organism>
<gene>
    <name evidence="2" type="ORF">I6N95_20900</name>
</gene>
<reference evidence="2" key="1">
    <citation type="submission" date="2020-12" db="EMBL/GenBank/DDBJ databases">
        <title>Vagococcus allomyrinae sp. nov. and Enterococcus lavae sp. nov., isolated from the larvae of Allomyrina dichotoma.</title>
        <authorList>
            <person name="Lee S.D."/>
        </authorList>
    </citation>
    <scope>NUCLEOTIDE SEQUENCE</scope>
    <source>
        <strain evidence="2">BWB3-3</strain>
    </source>
</reference>
<protein>
    <submittedName>
        <fullName evidence="2">Beta-galactosidase trimerization domain-containing protein</fullName>
    </submittedName>
</protein>
<keyword evidence="3" id="KW-1185">Reference proteome</keyword>
<accession>A0A940PF72</accession>
<dbReference type="Gene3D" id="3.20.20.80">
    <property type="entry name" value="Glycosidases"/>
    <property type="match status" value="1"/>
</dbReference>
<dbReference type="Pfam" id="PF08532">
    <property type="entry name" value="Glyco_hydro_42M"/>
    <property type="match status" value="1"/>
</dbReference>
<dbReference type="GO" id="GO:0005975">
    <property type="term" value="P:carbohydrate metabolic process"/>
    <property type="evidence" value="ECO:0007669"/>
    <property type="project" value="InterPro"/>
</dbReference>
<name>A0A940PF72_9ENTE</name>
<dbReference type="CDD" id="cd03143">
    <property type="entry name" value="A4_beta-galactosidase_middle_domain"/>
    <property type="match status" value="1"/>
</dbReference>
<dbReference type="GO" id="GO:0004565">
    <property type="term" value="F:beta-galactosidase activity"/>
    <property type="evidence" value="ECO:0007669"/>
    <property type="project" value="InterPro"/>
</dbReference>
<dbReference type="InterPro" id="IPR028212">
    <property type="entry name" value="GHL6"/>
</dbReference>
<dbReference type="SUPFAM" id="SSF51445">
    <property type="entry name" value="(Trans)glycosidases"/>
    <property type="match status" value="1"/>
</dbReference>
<sequence length="667" mass="75503">MQKIRKRQVHLDFHTSEYIEGIAKNFNKESFVATLEQAAVNSITCFARCHHGWLYYPSKLQPEMIHPHLANPNLLLEQIEACHSRGIEVPIYTTVQWDGYVARQHPEWLCVDSQGAFINSQGVPEPHFYYSLCLNSGYRDYFTAHLVDVIEVVGQEQIDGIFMDILFRVACDCQHCQKEMLAKGIDHNSEINRLAYSEIMLNEFKTEIADLIRQKVPKATIFYNGSHVGYADKQNLAAYSHLELESLPSGGWGYDHFPITMRYARNLGKEIIGMTGKFHTYWGDFHSLKNQAALEFECFNMLALGAGCSIGDQLHPDGQLSSASYELIGNVYRQVAQVESACEMAAIPEVEIGVLTPEETWVAGSHSLRLDPSLIGANRLLQELNYQFDIIDSQMDFSRYKVLILPDVIAYTPQLQAKLKAYTADGGAVIGSYRSLIDEEHPQNDWYGIEFLGDGDFDRDFIMPNERLGKTLPQEEFVMYLKGAKVALKGADLALESVTSFFNRQGDTFCSHQHAPATRQIGGPAATRNGQVSYFAHPLFRIYRKNAPHWVKAILRDALEELMPRKLLTHDGPSTFLTTVNRNSEGNRHIIHGLHYITQKNSEDIYTIDEVIPLHQLRIKYDLDGKQVKSVRNIVTGEELLVESVEGYLSIVIPRVEGHIVIEVVTS</sequence>
<dbReference type="AlphaFoldDB" id="A0A940PF72"/>
<comment type="caution">
    <text evidence="2">The sequence shown here is derived from an EMBL/GenBank/DDBJ whole genome shotgun (WGS) entry which is preliminary data.</text>
</comment>
<evidence type="ECO:0000313" key="3">
    <source>
        <dbReference type="Proteomes" id="UP000674938"/>
    </source>
</evidence>
<evidence type="ECO:0000259" key="1">
    <source>
        <dbReference type="Pfam" id="PF08532"/>
    </source>
</evidence>
<dbReference type="RefSeq" id="WP_209531298.1">
    <property type="nucleotide sequence ID" value="NZ_JAEEGA010000016.1"/>
</dbReference>
<proteinExistence type="predicted"/>
<dbReference type="Gene3D" id="3.40.50.880">
    <property type="match status" value="1"/>
</dbReference>
<evidence type="ECO:0000313" key="2">
    <source>
        <dbReference type="EMBL" id="MBP1043487.1"/>
    </source>
</evidence>
<dbReference type="Pfam" id="PF14871">
    <property type="entry name" value="GHL6"/>
    <property type="match status" value="1"/>
</dbReference>
<dbReference type="SUPFAM" id="SSF52317">
    <property type="entry name" value="Class I glutamine amidotransferase-like"/>
    <property type="match status" value="1"/>
</dbReference>
<dbReference type="EMBL" id="JAEEGA010000016">
    <property type="protein sequence ID" value="MBP1043487.1"/>
    <property type="molecule type" value="Genomic_DNA"/>
</dbReference>